<dbReference type="EMBL" id="JABFOQ010000011">
    <property type="protein sequence ID" value="NOJ75473.1"/>
    <property type="molecule type" value="Genomic_DNA"/>
</dbReference>
<keyword evidence="2" id="KW-1185">Reference proteome</keyword>
<dbReference type="RefSeq" id="WP_171622790.1">
    <property type="nucleotide sequence ID" value="NZ_JABFOQ010000011.1"/>
</dbReference>
<evidence type="ECO:0000313" key="2">
    <source>
        <dbReference type="Proteomes" id="UP000580344"/>
    </source>
</evidence>
<accession>A0ABX1WLA1</accession>
<sequence length="158" mass="19050">MDEFKLTIDQQKFRSTNGSWNELMLNDPWSVGYVTTIIEYKNFLNKDEWEELYYKTGEYRDQLISEKYLLYSDLFNNESLIRLNSKKVKDLDYNLKQINYSHGRTKSQLAAKARILHQHMINLRSDITLEECIECVRYRTICETWNGVVLREKIQYQL</sequence>
<reference evidence="1 2" key="1">
    <citation type="submission" date="2020-05" db="EMBL/GenBank/DDBJ databases">
        <title>Tigecycline resistant gene in Empedobacter stercoris.</title>
        <authorList>
            <person name="Chen Y."/>
            <person name="Cheng Y."/>
            <person name="Zhou K."/>
        </authorList>
    </citation>
    <scope>NUCLEOTIDE SEQUENCE [LARGE SCALE GENOMIC DNA]</scope>
    <source>
        <strain evidence="1 2">ES202</strain>
    </source>
</reference>
<organism evidence="1 2">
    <name type="scientific">Empedobacter stercoris</name>
    <dbReference type="NCBI Taxonomy" id="1628248"/>
    <lineage>
        <taxon>Bacteria</taxon>
        <taxon>Pseudomonadati</taxon>
        <taxon>Bacteroidota</taxon>
        <taxon>Flavobacteriia</taxon>
        <taxon>Flavobacteriales</taxon>
        <taxon>Weeksellaceae</taxon>
        <taxon>Empedobacter</taxon>
    </lineage>
</organism>
<comment type="caution">
    <text evidence="1">The sequence shown here is derived from an EMBL/GenBank/DDBJ whole genome shotgun (WGS) entry which is preliminary data.</text>
</comment>
<evidence type="ECO:0000313" key="1">
    <source>
        <dbReference type="EMBL" id="NOJ75473.1"/>
    </source>
</evidence>
<protein>
    <submittedName>
        <fullName evidence="1">Uncharacterized protein</fullName>
    </submittedName>
</protein>
<proteinExistence type="predicted"/>
<name>A0ABX1WLA1_9FLAO</name>
<gene>
    <name evidence="1" type="ORF">HMH06_06440</name>
</gene>
<dbReference type="Proteomes" id="UP000580344">
    <property type="component" value="Unassembled WGS sequence"/>
</dbReference>